<dbReference type="AlphaFoldDB" id="A0A0C3ESC5"/>
<dbReference type="InParanoid" id="A0A0C3ESC5"/>
<proteinExistence type="predicted"/>
<protein>
    <submittedName>
        <fullName evidence="1">Uncharacterized protein</fullName>
    </submittedName>
</protein>
<sequence>MDRSASSDFNRLEVVRSATGCGRPRRGRLLTANSWQYWMWRTRTGFWYCIRDFLFKLMSCSQGQHHPKLDPELFSDGETARLSSSYRILTEYGGGVAEICSVASHP</sequence>
<organism evidence="1 2">
    <name type="scientific">Piloderma croceum (strain F 1598)</name>
    <dbReference type="NCBI Taxonomy" id="765440"/>
    <lineage>
        <taxon>Eukaryota</taxon>
        <taxon>Fungi</taxon>
        <taxon>Dikarya</taxon>
        <taxon>Basidiomycota</taxon>
        <taxon>Agaricomycotina</taxon>
        <taxon>Agaricomycetes</taxon>
        <taxon>Agaricomycetidae</taxon>
        <taxon>Atheliales</taxon>
        <taxon>Atheliaceae</taxon>
        <taxon>Piloderma</taxon>
    </lineage>
</organism>
<evidence type="ECO:0000313" key="1">
    <source>
        <dbReference type="EMBL" id="KIM75470.1"/>
    </source>
</evidence>
<gene>
    <name evidence="1" type="ORF">PILCRDRAFT_671852</name>
</gene>
<reference evidence="1 2" key="1">
    <citation type="submission" date="2014-04" db="EMBL/GenBank/DDBJ databases">
        <authorList>
            <consortium name="DOE Joint Genome Institute"/>
            <person name="Kuo A."/>
            <person name="Tarkka M."/>
            <person name="Buscot F."/>
            <person name="Kohler A."/>
            <person name="Nagy L.G."/>
            <person name="Floudas D."/>
            <person name="Copeland A."/>
            <person name="Barry K.W."/>
            <person name="Cichocki N."/>
            <person name="Veneault-Fourrey C."/>
            <person name="LaButti K."/>
            <person name="Lindquist E.A."/>
            <person name="Lipzen A."/>
            <person name="Lundell T."/>
            <person name="Morin E."/>
            <person name="Murat C."/>
            <person name="Sun H."/>
            <person name="Tunlid A."/>
            <person name="Henrissat B."/>
            <person name="Grigoriev I.V."/>
            <person name="Hibbett D.S."/>
            <person name="Martin F."/>
            <person name="Nordberg H.P."/>
            <person name="Cantor M.N."/>
            <person name="Hua S.X."/>
        </authorList>
    </citation>
    <scope>NUCLEOTIDE SEQUENCE [LARGE SCALE GENOMIC DNA]</scope>
    <source>
        <strain evidence="1 2">F 1598</strain>
    </source>
</reference>
<keyword evidence="2" id="KW-1185">Reference proteome</keyword>
<reference evidence="2" key="2">
    <citation type="submission" date="2015-01" db="EMBL/GenBank/DDBJ databases">
        <title>Evolutionary Origins and Diversification of the Mycorrhizal Mutualists.</title>
        <authorList>
            <consortium name="DOE Joint Genome Institute"/>
            <consortium name="Mycorrhizal Genomics Consortium"/>
            <person name="Kohler A."/>
            <person name="Kuo A."/>
            <person name="Nagy L.G."/>
            <person name="Floudas D."/>
            <person name="Copeland A."/>
            <person name="Barry K.W."/>
            <person name="Cichocki N."/>
            <person name="Veneault-Fourrey C."/>
            <person name="LaButti K."/>
            <person name="Lindquist E.A."/>
            <person name="Lipzen A."/>
            <person name="Lundell T."/>
            <person name="Morin E."/>
            <person name="Murat C."/>
            <person name="Riley R."/>
            <person name="Ohm R."/>
            <person name="Sun H."/>
            <person name="Tunlid A."/>
            <person name="Henrissat B."/>
            <person name="Grigoriev I.V."/>
            <person name="Hibbett D.S."/>
            <person name="Martin F."/>
        </authorList>
    </citation>
    <scope>NUCLEOTIDE SEQUENCE [LARGE SCALE GENOMIC DNA]</scope>
    <source>
        <strain evidence="2">F 1598</strain>
    </source>
</reference>
<accession>A0A0C3ESC5</accession>
<dbReference type="HOGENOM" id="CLU_2224217_0_0_1"/>
<name>A0A0C3ESC5_PILCF</name>
<evidence type="ECO:0000313" key="2">
    <source>
        <dbReference type="Proteomes" id="UP000054166"/>
    </source>
</evidence>
<dbReference type="EMBL" id="KN833046">
    <property type="protein sequence ID" value="KIM75470.1"/>
    <property type="molecule type" value="Genomic_DNA"/>
</dbReference>
<dbReference type="Proteomes" id="UP000054166">
    <property type="component" value="Unassembled WGS sequence"/>
</dbReference>